<name>A0A6S7GGK7_PARCT</name>
<dbReference type="InterPro" id="IPR050951">
    <property type="entry name" value="Retrovirus_Pol_polyprotein"/>
</dbReference>
<proteinExistence type="predicted"/>
<comment type="caution">
    <text evidence="1">The sequence shown here is derived from an EMBL/GenBank/DDBJ whole genome shotgun (WGS) entry which is preliminary data.</text>
</comment>
<dbReference type="PANTHER" id="PTHR37984:SF7">
    <property type="entry name" value="INTEGRASE CATALYTIC DOMAIN-CONTAINING PROTEIN"/>
    <property type="match status" value="1"/>
</dbReference>
<dbReference type="Gene3D" id="3.30.420.10">
    <property type="entry name" value="Ribonuclease H-like superfamily/Ribonuclease H"/>
    <property type="match status" value="1"/>
</dbReference>
<dbReference type="InterPro" id="IPR036397">
    <property type="entry name" value="RNaseH_sf"/>
</dbReference>
<sequence length="175" mass="20093">MLKGCSPCQHNQRAYVKEPLTLHDIPPKPWHTLGSDFFFLNNKSYLVVSEVSDYYSKFPLIRKLRNIQVKHCYYTQFTSSGFTEFSKACGFEQVTTSPYYSQANGFIERNVQAVKNLLQKCKESGSDPHLAMLCVRTTPVNHHLPSPAEILNSRTYQSNLPSLCKPTLFPKIDRR</sequence>
<dbReference type="AlphaFoldDB" id="A0A6S7GGK7"/>
<dbReference type="PANTHER" id="PTHR37984">
    <property type="entry name" value="PROTEIN CBG26694"/>
    <property type="match status" value="1"/>
</dbReference>
<accession>A0A6S7GGK7</accession>
<evidence type="ECO:0000313" key="1">
    <source>
        <dbReference type="EMBL" id="CAB3986797.1"/>
    </source>
</evidence>
<reference evidence="1" key="1">
    <citation type="submission" date="2020-04" db="EMBL/GenBank/DDBJ databases">
        <authorList>
            <person name="Alioto T."/>
            <person name="Alioto T."/>
            <person name="Gomez Garrido J."/>
        </authorList>
    </citation>
    <scope>NUCLEOTIDE SEQUENCE</scope>
    <source>
        <strain evidence="1">A484AB</strain>
    </source>
</reference>
<gene>
    <name evidence="1" type="ORF">PACLA_8A047387</name>
</gene>
<dbReference type="SUPFAM" id="SSF53098">
    <property type="entry name" value="Ribonuclease H-like"/>
    <property type="match status" value="1"/>
</dbReference>
<dbReference type="Proteomes" id="UP001152795">
    <property type="component" value="Unassembled WGS sequence"/>
</dbReference>
<protein>
    <submittedName>
        <fullName evidence="1">Retrovirus-related Pol poly from transposon</fullName>
    </submittedName>
</protein>
<dbReference type="GO" id="GO:0003676">
    <property type="term" value="F:nucleic acid binding"/>
    <property type="evidence" value="ECO:0007669"/>
    <property type="project" value="InterPro"/>
</dbReference>
<keyword evidence="2" id="KW-1185">Reference proteome</keyword>
<dbReference type="OrthoDB" id="444601at2759"/>
<evidence type="ECO:0000313" key="2">
    <source>
        <dbReference type="Proteomes" id="UP001152795"/>
    </source>
</evidence>
<dbReference type="InterPro" id="IPR012337">
    <property type="entry name" value="RNaseH-like_sf"/>
</dbReference>
<organism evidence="1 2">
    <name type="scientific">Paramuricea clavata</name>
    <name type="common">Red gorgonian</name>
    <name type="synonym">Violescent sea-whip</name>
    <dbReference type="NCBI Taxonomy" id="317549"/>
    <lineage>
        <taxon>Eukaryota</taxon>
        <taxon>Metazoa</taxon>
        <taxon>Cnidaria</taxon>
        <taxon>Anthozoa</taxon>
        <taxon>Octocorallia</taxon>
        <taxon>Malacalcyonacea</taxon>
        <taxon>Plexauridae</taxon>
        <taxon>Paramuricea</taxon>
    </lineage>
</organism>
<dbReference type="EMBL" id="CACRXK020001073">
    <property type="protein sequence ID" value="CAB3986797.1"/>
    <property type="molecule type" value="Genomic_DNA"/>
</dbReference>